<keyword evidence="3" id="KW-1185">Reference proteome</keyword>
<proteinExistence type="predicted"/>
<comment type="caution">
    <text evidence="2">The sequence shown here is derived from an EMBL/GenBank/DDBJ whole genome shotgun (WGS) entry which is preliminary data.</text>
</comment>
<evidence type="ECO:0000313" key="3">
    <source>
        <dbReference type="Proteomes" id="UP000053573"/>
    </source>
</evidence>
<protein>
    <recommendedName>
        <fullName evidence="4">Secreted protein</fullName>
    </recommendedName>
</protein>
<keyword evidence="1" id="KW-0732">Signal</keyword>
<gene>
    <name evidence="2" type="ORF">EMPG_14655</name>
</gene>
<feature type="signal peptide" evidence="1">
    <location>
        <begin position="1"/>
        <end position="29"/>
    </location>
</feature>
<dbReference type="EMBL" id="LDEV01002208">
    <property type="protein sequence ID" value="KLJ09926.1"/>
    <property type="molecule type" value="Genomic_DNA"/>
</dbReference>
<reference evidence="3" key="1">
    <citation type="journal article" date="2015" name="PLoS Genet.">
        <title>The dynamic genome and transcriptome of the human fungal pathogen Blastomyces and close relative Emmonsia.</title>
        <authorList>
            <person name="Munoz J.F."/>
            <person name="Gauthier G.M."/>
            <person name="Desjardins C.A."/>
            <person name="Gallo J.E."/>
            <person name="Holder J."/>
            <person name="Sullivan T.D."/>
            <person name="Marty A.J."/>
            <person name="Carmen J.C."/>
            <person name="Chen Z."/>
            <person name="Ding L."/>
            <person name="Gujja S."/>
            <person name="Magrini V."/>
            <person name="Misas E."/>
            <person name="Mitreva M."/>
            <person name="Priest M."/>
            <person name="Saif S."/>
            <person name="Whiston E.A."/>
            <person name="Young S."/>
            <person name="Zeng Q."/>
            <person name="Goldman W.E."/>
            <person name="Mardis E.R."/>
            <person name="Taylor J.W."/>
            <person name="McEwen J.G."/>
            <person name="Clay O.K."/>
            <person name="Klein B.S."/>
            <person name="Cuomo C.A."/>
        </authorList>
    </citation>
    <scope>NUCLEOTIDE SEQUENCE [LARGE SCALE GENOMIC DNA]</scope>
    <source>
        <strain evidence="3">UAMH 139</strain>
    </source>
</reference>
<dbReference type="Proteomes" id="UP000053573">
    <property type="component" value="Unassembled WGS sequence"/>
</dbReference>
<evidence type="ECO:0008006" key="4">
    <source>
        <dbReference type="Google" id="ProtNLM"/>
    </source>
</evidence>
<sequence length="85" mass="9693">MYSPGDFGIWRQVGILLFALMFTPKVSLALETTQTSISMDQSMLSFPRCLCRTYLFPASWIPLFGRLITYISSPRAKTRQQQQGP</sequence>
<organism evidence="2 3">
    <name type="scientific">Blastomyces silverae</name>
    <dbReference type="NCBI Taxonomy" id="2060906"/>
    <lineage>
        <taxon>Eukaryota</taxon>
        <taxon>Fungi</taxon>
        <taxon>Dikarya</taxon>
        <taxon>Ascomycota</taxon>
        <taxon>Pezizomycotina</taxon>
        <taxon>Eurotiomycetes</taxon>
        <taxon>Eurotiomycetidae</taxon>
        <taxon>Onygenales</taxon>
        <taxon>Ajellomycetaceae</taxon>
        <taxon>Blastomyces</taxon>
    </lineage>
</organism>
<evidence type="ECO:0000256" key="1">
    <source>
        <dbReference type="SAM" id="SignalP"/>
    </source>
</evidence>
<name>A0A0H1BL87_9EURO</name>
<evidence type="ECO:0000313" key="2">
    <source>
        <dbReference type="EMBL" id="KLJ09926.1"/>
    </source>
</evidence>
<dbReference type="AlphaFoldDB" id="A0A0H1BL87"/>
<accession>A0A0H1BL87</accession>
<feature type="chain" id="PRO_5005199615" description="Secreted protein" evidence="1">
    <location>
        <begin position="30"/>
        <end position="85"/>
    </location>
</feature>